<evidence type="ECO:0000313" key="2">
    <source>
        <dbReference type="EMBL" id="AJL34983.1"/>
    </source>
</evidence>
<feature type="region of interest" description="Disordered" evidence="1">
    <location>
        <begin position="294"/>
        <end position="320"/>
    </location>
</feature>
<feature type="compositionally biased region" description="Basic and acidic residues" evidence="1">
    <location>
        <begin position="298"/>
        <end position="307"/>
    </location>
</feature>
<organism evidence="2">
    <name type="scientific">Burkholderia pseudomallei</name>
    <name type="common">Pseudomonas pseudomallei</name>
    <dbReference type="NCBI Taxonomy" id="28450"/>
    <lineage>
        <taxon>Bacteria</taxon>
        <taxon>Pseudomonadati</taxon>
        <taxon>Pseudomonadota</taxon>
        <taxon>Betaproteobacteria</taxon>
        <taxon>Burkholderiales</taxon>
        <taxon>Burkholderiaceae</taxon>
        <taxon>Burkholderia</taxon>
        <taxon>pseudomallei group</taxon>
    </lineage>
</organism>
<feature type="compositionally biased region" description="Polar residues" evidence="1">
    <location>
        <begin position="311"/>
        <end position="320"/>
    </location>
</feature>
<gene>
    <name evidence="2" type="ORF">pBPS100</name>
</gene>
<dbReference type="AlphaFoldDB" id="A0A0C5BF01"/>
<protein>
    <submittedName>
        <fullName evidence="2">Uncharacterized protein</fullName>
    </submittedName>
</protein>
<name>A0A0C5BF01_BURPE</name>
<proteinExistence type="predicted"/>
<dbReference type="EMBL" id="KF418775">
    <property type="protein sequence ID" value="AJL34983.1"/>
    <property type="molecule type" value="Genomic_DNA"/>
</dbReference>
<sequence>MALWAVCMLSTGYGHATFFLAAQRHAGDVRAATVHRSTLATEVTPAAGRGLVAIARDQARVTQQLAAARNSQCVSRCDRLLVRRETLSAQLVALDVEAAEARRREQAVDRARVAGERQQAREDLARIDPVTARTAEWLNASRETVDLFVALLYGSMLECVACLGWLLALPPARRDAGGHLQPAVMSDRNVTAASHAPVTYSQCIEHERHAPDAASNNGVTPSHTVEAAVTYASREGFSQRVKNSDLLCLTHAVATGQVRPTVKEIRTFMKCSQDKAMRLRRQFLAVMGDAQRGQQCAEPRELGEQRPRLVHSSSGQPRAA</sequence>
<accession>A0A0C5BF01</accession>
<geneLocation type="plasmid" evidence="2">
    <name>pBPSE01</name>
</geneLocation>
<keyword evidence="2" id="KW-0614">Plasmid</keyword>
<evidence type="ECO:0000256" key="1">
    <source>
        <dbReference type="SAM" id="MobiDB-lite"/>
    </source>
</evidence>
<reference evidence="2" key="1">
    <citation type="submission" date="2013-07" db="EMBL/GenBank/DDBJ databases">
        <title>Complete sequence of a native Burkholderia pseudomallei plasmid.</title>
        <authorList>
            <person name="Stone J.K."/>
            <person name="Bollig M.C."/>
            <person name="Gibbons H.S."/>
            <person name="Mayo M."/>
            <person name="Currie B.J."/>
            <person name="Keim P."/>
            <person name="Tuanyok A."/>
        </authorList>
    </citation>
    <scope>NUCLEOTIDE SEQUENCE</scope>
    <source>
        <strain evidence="2">MSHR1950</strain>
        <plasmid evidence="2">pBPSE01</plasmid>
    </source>
</reference>